<dbReference type="OrthoDB" id="5785512at2759"/>
<protein>
    <recommendedName>
        <fullName evidence="1">Abnormal cell migration protein 18-like fibronectin type I domain-containing protein</fullName>
    </recommendedName>
</protein>
<name>A0A0N4U4U4_DRAME</name>
<feature type="domain" description="Abnormal cell migration protein 18-like fibronectin type I" evidence="1">
    <location>
        <begin position="5"/>
        <end position="58"/>
    </location>
</feature>
<reference evidence="5" key="1">
    <citation type="submission" date="2017-02" db="UniProtKB">
        <authorList>
            <consortium name="WormBaseParasite"/>
        </authorList>
    </citation>
    <scope>IDENTIFICATION</scope>
</reference>
<dbReference type="EMBL" id="UYYG01001154">
    <property type="protein sequence ID" value="VDN56213.1"/>
    <property type="molecule type" value="Genomic_DNA"/>
</dbReference>
<evidence type="ECO:0000313" key="2">
    <source>
        <dbReference type="EMBL" id="VDN56213.1"/>
    </source>
</evidence>
<dbReference type="Proteomes" id="UP000038040">
    <property type="component" value="Unplaced"/>
</dbReference>
<dbReference type="InterPro" id="IPR040282">
    <property type="entry name" value="Mig-18-like"/>
</dbReference>
<dbReference type="AlphaFoldDB" id="A0A0N4U4U4"/>
<evidence type="ECO:0000313" key="5">
    <source>
        <dbReference type="WBParaSite" id="DME_0000182601-mRNA-1"/>
    </source>
</evidence>
<evidence type="ECO:0000313" key="4">
    <source>
        <dbReference type="Proteomes" id="UP000274756"/>
    </source>
</evidence>
<sequence>MLKTEKNVFIMRCTMMDGGSWKTEVTACVTPSGIRIPINETHKDERSQWTCSITPDGKITMQHGVNPDAKCDGHDVGSKWIEKSFEFECMPGGNPKLLACVGENSQKIPVGTTKEIDGYQMNCQQFDNGTIILHGTRKSFKHEKGNAQTECVDAHGNHHPAGSTWLENERFNKICTESGRIDIESCVTQTGQKVPINGELIEGDTKYVYVNLKNY</sequence>
<gene>
    <name evidence="2" type="ORF">DME_LOCUS6186</name>
</gene>
<keyword evidence="4" id="KW-1185">Reference proteome</keyword>
<dbReference type="Pfam" id="PF23003">
    <property type="entry name" value="Fn1_2"/>
    <property type="match status" value="3"/>
</dbReference>
<feature type="domain" description="Abnormal cell migration protein 18-like fibronectin type I" evidence="1">
    <location>
        <begin position="150"/>
        <end position="207"/>
    </location>
</feature>
<dbReference type="InterPro" id="IPR055119">
    <property type="entry name" value="Mig18_Fn1"/>
</dbReference>
<evidence type="ECO:0000313" key="3">
    <source>
        <dbReference type="Proteomes" id="UP000038040"/>
    </source>
</evidence>
<dbReference type="Proteomes" id="UP000274756">
    <property type="component" value="Unassembled WGS sequence"/>
</dbReference>
<organism evidence="3 5">
    <name type="scientific">Dracunculus medinensis</name>
    <name type="common">Guinea worm</name>
    <dbReference type="NCBI Taxonomy" id="318479"/>
    <lineage>
        <taxon>Eukaryota</taxon>
        <taxon>Metazoa</taxon>
        <taxon>Ecdysozoa</taxon>
        <taxon>Nematoda</taxon>
        <taxon>Chromadorea</taxon>
        <taxon>Rhabditida</taxon>
        <taxon>Spirurina</taxon>
        <taxon>Dracunculoidea</taxon>
        <taxon>Dracunculidae</taxon>
        <taxon>Dracunculus</taxon>
    </lineage>
</organism>
<dbReference type="WBParaSite" id="DME_0000182601-mRNA-1">
    <property type="protein sequence ID" value="DME_0000182601-mRNA-1"/>
    <property type="gene ID" value="DME_0000182601"/>
</dbReference>
<reference evidence="2 4" key="2">
    <citation type="submission" date="2018-11" db="EMBL/GenBank/DDBJ databases">
        <authorList>
            <consortium name="Pathogen Informatics"/>
        </authorList>
    </citation>
    <scope>NUCLEOTIDE SEQUENCE [LARGE SCALE GENOMIC DNA]</scope>
</reference>
<evidence type="ECO:0000259" key="1">
    <source>
        <dbReference type="Pfam" id="PF23003"/>
    </source>
</evidence>
<feature type="domain" description="Abnormal cell migration protein 18-like fibronectin type I" evidence="1">
    <location>
        <begin position="75"/>
        <end position="130"/>
    </location>
</feature>
<dbReference type="PANTHER" id="PTHR35572">
    <property type="entry name" value="PROTEIN CBG04538-RELATED"/>
    <property type="match status" value="1"/>
</dbReference>
<proteinExistence type="predicted"/>
<dbReference type="PANTHER" id="PTHR35572:SF7">
    <property type="entry name" value="PROTEIN CBG04538"/>
    <property type="match status" value="1"/>
</dbReference>
<accession>A0A0N4U4U4</accession>